<dbReference type="InterPro" id="IPR009051">
    <property type="entry name" value="Helical_ferredxn"/>
</dbReference>
<dbReference type="Proteomes" id="UP001319827">
    <property type="component" value="Chromosome"/>
</dbReference>
<feature type="domain" description="FAD/NAD(P)-binding" evidence="1">
    <location>
        <begin position="151"/>
        <end position="456"/>
    </location>
</feature>
<dbReference type="Pfam" id="PF07992">
    <property type="entry name" value="Pyr_redox_2"/>
    <property type="match status" value="1"/>
</dbReference>
<dbReference type="EMBL" id="AP024355">
    <property type="protein sequence ID" value="BCR04457.1"/>
    <property type="molecule type" value="Genomic_DNA"/>
</dbReference>
<protein>
    <submittedName>
        <fullName evidence="3">Glutamate synthase (NADPH), homotetrameric</fullName>
    </submittedName>
</protein>
<dbReference type="PANTHER" id="PTHR42783:SF3">
    <property type="entry name" value="GLUTAMATE SYNTHASE [NADPH] SMALL CHAIN-RELATED"/>
    <property type="match status" value="1"/>
</dbReference>
<evidence type="ECO:0000313" key="4">
    <source>
        <dbReference type="Proteomes" id="UP001319827"/>
    </source>
</evidence>
<dbReference type="Gene3D" id="3.50.50.60">
    <property type="entry name" value="FAD/NAD(P)-binding domain"/>
    <property type="match status" value="2"/>
</dbReference>
<dbReference type="InterPro" id="IPR028261">
    <property type="entry name" value="DPD_II"/>
</dbReference>
<sequence>MSNNLSAKERLAIDRVKMPEQDAVERSRNFLEVNLGLGEAMAVREAQRCLLCKPRPCVAGCPVGVSIPEFVGALAGGDLPEAARILQGDNALPAVCGRVCPQETQCEAQCVRGAKGQPVAIGYLERFVADWAMAHPERLAAPALPAATGKSVAVVGCGPAGLTAAGELARKGHAVTIFEALHDTGGVLRYGIPEFRLPKTIIDVEVARLVEMGVTIECNVIIGKTLTIAQLQEQFDAVFIGNGAGLPTMLGIPGENLKGVYAANEYLTRINLMGAGQTDSCATPILRGRKVAVIGAGNTAMDCVRTARRLGAERSMIVYRRGESEMPARVEEIHHAKEEGVEFVMLTSPLEILGDDKGWATALRCQKMALGEPDASGRRRPVPVEGEDFDLEVDVVINALGTRANPLLTATAPDLKLNRWGNIEADENGLTSLPGVFAGGDIIRGGATVILAMGDGKRAAAAIHSYISGGN</sequence>
<dbReference type="RefSeq" id="WP_221251914.1">
    <property type="nucleotide sequence ID" value="NZ_AP024355.1"/>
</dbReference>
<dbReference type="Gene3D" id="1.10.1060.10">
    <property type="entry name" value="Alpha-helical ferredoxin"/>
    <property type="match status" value="1"/>
</dbReference>
<name>A0ABM8HUQ8_9BACT</name>
<evidence type="ECO:0000259" key="2">
    <source>
        <dbReference type="Pfam" id="PF14691"/>
    </source>
</evidence>
<feature type="domain" description="Dihydroprymidine dehydrogenase" evidence="2">
    <location>
        <begin position="27"/>
        <end position="135"/>
    </location>
</feature>
<keyword evidence="4" id="KW-1185">Reference proteome</keyword>
<dbReference type="InterPro" id="IPR023753">
    <property type="entry name" value="FAD/NAD-binding_dom"/>
</dbReference>
<proteinExistence type="predicted"/>
<reference evidence="3 4" key="2">
    <citation type="journal article" date="2021" name="Int. J. Syst. Evol. Microbiol.">
        <title>Isolation and Polyphasic Characterization of Desulfuromonas versatilis sp. Nov., an Electrogenic Bacteria Capable of Versatile Metabolism Isolated from a Graphene Oxide-Reducing Enrichment Culture.</title>
        <authorList>
            <person name="Xie L."/>
            <person name="Yoshida N."/>
            <person name="Ishii S."/>
            <person name="Meng L."/>
        </authorList>
    </citation>
    <scope>NUCLEOTIDE SEQUENCE [LARGE SCALE GENOMIC DNA]</scope>
    <source>
        <strain evidence="3 4">NIT-T3</strain>
    </source>
</reference>
<dbReference type="SUPFAM" id="SSF51971">
    <property type="entry name" value="Nucleotide-binding domain"/>
    <property type="match status" value="1"/>
</dbReference>
<organism evidence="3 4">
    <name type="scientific">Desulfuromonas versatilis</name>
    <dbReference type="NCBI Taxonomy" id="2802975"/>
    <lineage>
        <taxon>Bacteria</taxon>
        <taxon>Pseudomonadati</taxon>
        <taxon>Thermodesulfobacteriota</taxon>
        <taxon>Desulfuromonadia</taxon>
        <taxon>Desulfuromonadales</taxon>
        <taxon>Desulfuromonadaceae</taxon>
        <taxon>Desulfuromonas</taxon>
    </lineage>
</organism>
<dbReference type="SUPFAM" id="SSF46548">
    <property type="entry name" value="alpha-helical ferredoxin"/>
    <property type="match status" value="1"/>
</dbReference>
<evidence type="ECO:0000259" key="1">
    <source>
        <dbReference type="Pfam" id="PF07992"/>
    </source>
</evidence>
<dbReference type="PRINTS" id="PR00419">
    <property type="entry name" value="ADXRDTASE"/>
</dbReference>
<reference evidence="3 4" key="1">
    <citation type="journal article" date="2016" name="C (Basel)">
        <title>Selective Growth of and Electricity Production by Marine Exoelectrogenic Bacteria in Self-Aggregated Hydrogel of Microbially Reduced Graphene Oxide.</title>
        <authorList>
            <person name="Yoshida N."/>
            <person name="Goto Y."/>
            <person name="Miyata Y."/>
        </authorList>
    </citation>
    <scope>NUCLEOTIDE SEQUENCE [LARGE SCALE GENOMIC DNA]</scope>
    <source>
        <strain evidence="3 4">NIT-T3</strain>
    </source>
</reference>
<dbReference type="InterPro" id="IPR006004">
    <property type="entry name" value="SudA-like"/>
</dbReference>
<dbReference type="InterPro" id="IPR036188">
    <property type="entry name" value="FAD/NAD-bd_sf"/>
</dbReference>
<dbReference type="NCBIfam" id="TIGR01316">
    <property type="entry name" value="gltA"/>
    <property type="match status" value="1"/>
</dbReference>
<dbReference type="PANTHER" id="PTHR42783">
    <property type="entry name" value="GLUTAMATE SYNTHASE [NADPH] SMALL CHAIN"/>
    <property type="match status" value="1"/>
</dbReference>
<gene>
    <name evidence="3" type="primary">nfnA</name>
    <name evidence="3" type="ORF">DESUT3_15260</name>
</gene>
<dbReference type="Pfam" id="PF14691">
    <property type="entry name" value="Fer4_20"/>
    <property type="match status" value="1"/>
</dbReference>
<evidence type="ECO:0000313" key="3">
    <source>
        <dbReference type="EMBL" id="BCR04457.1"/>
    </source>
</evidence>
<accession>A0ABM8HUQ8</accession>